<evidence type="ECO:0000313" key="6">
    <source>
        <dbReference type="EMBL" id="EEB08860.1"/>
    </source>
</evidence>
<evidence type="ECO:0000256" key="4">
    <source>
        <dbReference type="ARBA" id="ARBA00029454"/>
    </source>
</evidence>
<dbReference type="Gene3D" id="3.30.559.30">
    <property type="entry name" value="Nonribosomal peptide synthetase, condensation domain"/>
    <property type="match status" value="6"/>
</dbReference>
<dbReference type="InterPro" id="IPR045851">
    <property type="entry name" value="AMP-bd_C_sf"/>
</dbReference>
<dbReference type="InterPro" id="IPR020845">
    <property type="entry name" value="AMP-binding_CS"/>
</dbReference>
<evidence type="ECO:0000313" key="7">
    <source>
        <dbReference type="JaponicusDB" id="SJAG_04031"/>
    </source>
</evidence>
<dbReference type="Gene3D" id="3.40.50.12780">
    <property type="entry name" value="N-terminal domain of ligase-like"/>
    <property type="match status" value="3"/>
</dbReference>
<evidence type="ECO:0000256" key="1">
    <source>
        <dbReference type="ARBA" id="ARBA00022450"/>
    </source>
</evidence>
<name>B6K5Q6_SCHJY</name>
<dbReference type="VEuPathDB" id="FungiDB:SJAG_04031"/>
<dbReference type="PROSITE" id="PS00012">
    <property type="entry name" value="PHOSPHOPANTETHEINE"/>
    <property type="match status" value="4"/>
</dbReference>
<evidence type="ECO:0000313" key="8">
    <source>
        <dbReference type="Proteomes" id="UP000001744"/>
    </source>
</evidence>
<dbReference type="FunFam" id="3.30.300.30:FF:000033">
    <property type="entry name" value="Nonribosomal siderophore peptide synthase SidC"/>
    <property type="match status" value="1"/>
</dbReference>
<dbReference type="STRING" id="402676.B6K5Q6"/>
<dbReference type="InterPro" id="IPR042099">
    <property type="entry name" value="ANL_N_sf"/>
</dbReference>
<dbReference type="eggNOG" id="KOG1178">
    <property type="taxonomic scope" value="Eukaryota"/>
</dbReference>
<evidence type="ECO:0000256" key="2">
    <source>
        <dbReference type="ARBA" id="ARBA00022553"/>
    </source>
</evidence>
<dbReference type="PANTHER" id="PTHR45398">
    <property type="match status" value="1"/>
</dbReference>
<dbReference type="PANTHER" id="PTHR45398:SF1">
    <property type="entry name" value="ENZYME, PUTATIVE (JCVI)-RELATED"/>
    <property type="match status" value="1"/>
</dbReference>
<sequence length="4968" mass="561322">MGSLEDKSSRCPFLGQFRNSSKEPNHCFRTCSFSSTFPAFANAFSNVFRGLLGGSCSFYVLQTTSSLELWSTNENASTVDISALPDDVCLQTVLVNCNDLIKDDEWETLSDCICKASSGKFLGACSAFQRFSSISSSLVIFHSLRKFAIAWDSSLFDERICNYFFRTLTAELSGGSPILSHAIRNVNETTEEDISVLQSQPYRNYLHGLFYHNVVDFPNQTAFTFCKEFYDDEHFSDVSFTFGQFHCAAMKLASQIQTQHSVVPVLVPHSPELFVSILAILYSGNAYCPIDIESTEDRVSFICKDVEASYILTTSQYKTVIPHTLTKIDVNNSLISERLNVDAFLDKAPSFEATTNETSYVLYTSGSTGTPKGVPISHDACTKAILSHTFLYDKYRLSRGDRWLQFANLTFDVSVFEIFGNWNMGLELVTAARDSLVGSLEYLIRHYKANGLELTPTVANVISVEENRGLLSSVRMLVSIGELLTERVIDFWDTRLVNAYGPTETAIHVTLNPSVSQTSVYLVGTPLQTAELYILNVNQASCNEILAEGYLGEICVAGPQLSRGYLHRDDLNEKVFAKLLLDNSSAAIPIYRTGDSGRIIDGQLYVYGRIQGDLQVKIRGRRVELGEIESKLTKSAKSLVVEKIDQSLAAFFVGNKQEVERTAHDSLPAWMRPSAFIQLLELPRLSSGKADRKKLKADFNTLLKSQTKPDNNFDYSLSDEGKALLQAIHVVLSRKRQDITDALIASSNILDLGMDSLDAVQVIRILGTKGFVCGMAKLMTETFSDVSASLRYISPPLRIKQKLPDWICSDLQIGMLYDSLKDDRKLFVNQAVIKIDYSAAEVVNIWPSLLKIHDLLNFGFKIDEKNHFIKERTQPKLAPTIEHVSKSYDIRRHLEEVSVSEEFLLNGPYDAKLFVFANDCTYLSVVIHHALYDGWSIDILMNNIEKLLGGKTPKVASSYDLFLNATHDYRVMHQNNDEAFWKRVLNDYKQTCSLPKTTQYTELCTKNGLKVSSVEAFCQRWRVTPNALFHAAWSIILAKTLKSDDLVVGTVVSERSFSILPDVDYVFGPCMATLPLRTSVKSGLQFFKHCQLVNYCLANTIEHSSLSFHQIKACTQYTGNLDTVLILQKTSIGVSHPHVVLRHMTDYTEHGILLSIDIEGNGDFYSFSMTSLLEENLTSELLTSFETQVKVMIEKPNETLSLPNVNHSLNSIDKLYTEQDTIPQNRWSLLAKRYLENLLSTDLTTYSYTKPLIYAGFDSFMALRLLSILKKDGFKTLKLTDLKDSSVESISSALETNSGKQQTSEEHTKIIISPRDITWPQKITSNDVEAFYYCTPVQQALITSTLTEGIEHYYNYFLFDIKIGVQQFVDAFTRLCQETPILRTCFAYCDSEKSSFCQLVLKTLKIEPRYEEYKEGTLSQYTTSKLDLLTSGKPPMDLIILNSDTACLVLLVMHHTLYDAESFNLILERLNDLIAGDTLRKADNMELFVSHIYECQHNYNLEDLVLPLRNYHSKTFPELSFDHGESVRQCRQLGASLDDIKQFCSDAGVSISSLLLTIWATCLSILQDTVDVCFGSVVNERHESLHNTDEVLGPTFNTVPIRVEFDKQVSFIRHCQKVEKQRVLFNPLRYFSTRQIKQALGLGRGRLFDTVFILQSQGVFTSEYWNLINESSENDFAVMLEAVANEESKTVNLTVSTWGDKSSNDYLISLFDYLLLSSLKMKTHKLSELTFPDGFYEKREAKAKTEPMDTTIPTFLKRPTMTKGGNTAVVFLSLGETLRYSFLDIAMLVTKAVCYYQKTGIKTGSRILARLPICPELLIIALSSMFLGINCYFLDVGIDDNHIDEYVSLVSPDLTFSEKADFNSALASAVPDLNNIKDFKSSDELKASAKSVFFNFLSKYEQSFEAVSVTDLFDSLTFVNSHLQITENDRCFHLQSILTGAKLSELLLAYTAGATSVILDFETSLNDLTLSLKKLNITILSSSLSLLYPLNDDNCECLRAVICQGPSPRQVNKKLKSKLFSFYAPKRLLYVALFDKHPANSAILRHFAPTVACSIRSFDDTSTVKLVGVPGVMAIEFGSGSCFITEDVFKMSCDGKLRFEASNVYSYSKSCGEMYLDKIANEVMDSLPTLELLLIIPSWNDEPINLYIIYLLRHEQDGTNERIEKTTRKLLAENLEAHLCIRRLKNATEFISSYEEICNNVSKKSFPRTSLNAEDGSYDSQNDILDADLLKLLQKVGHHKGEIHSSTQLLSLGIDSLNTVRLAFKLQKMYSTSITASAILNCDTVDDLQKLIKETHPVNTERVDELRQLTRKLSEAIKQHIDLGTLDIKSIVPCVQSQVEMLTSFFSSNGEKYLNYITYELSEEVDLDKLYYSWNCITQKLDILKTIFVPTFQLEHPYAQVVLKQVHTQWKLLNVGESLSESLRCAIAEVKESLLKSRLSLPYRVIVAKRGQQPATFTLLLHHAMFDATSLENLLMKVKDCYYGELLQDEYKYEDVVAQIYSMSKLKKAKQFWVTAANGFDATLFPNLNATIPSNSEVKKITKKSSLSLHMLKQYTKKFECSLLSLVQLAWAKILSSYTGEQSVVFGSVLSGHNALKDSESSFFPCLTTSPVFVSLNGLVKNCVRRLNEFNKASVTYQYTSLRKVKEWLGFRSTSMLFNTLFICHVPSLNHNDIFLRERTSYANLDYPLTFEIELTESYVLFSSVYNTSIIPESHALLLLNQYEALLNVLLSSPEGKISELEKLLDYKLLSVIKPTVDVYPSSAKLLHQMFEVSATSFPNAVALEFVTDITTSGYESKCYTYDKVNRLANQIARYILKKKGSSTAVITVCFEKCPEAFITILGVLKSGSAFLALDPSAPIERKQFIVKDSASSLVFASGETYECLKNENLSAELVDASNIALFSSFDECNCAVTATEQDLSYILYTSGSTGKPKGCCLTHQNAVQAILAFQEQLSGSIDENARCLAFASFHFDVSVLEQYYSWSTGITLVSAHKQLLLRDLPHAVQCLKITHIDLTPSLASILTPENSPFLRVFITGGERLRQEVLDIWGNTGVLYNFWGPTELTIGASAFRRLPRNARVSNIGPPFPNCGAFVLSPETNTPVLFGGIGEICMSGAQVFKGYLNLPAATDNRIIQLKPFSDRVYKTGDLGRFLKDNCSIDFFGRVDNQIKLRGQRIEIDEINTIVKESSDRVIDAVTLVARHPSHNKDQLITFLFLGKPKSDVSFFSFLGKNSEIINHIKKECQTKLANYMVPSLFFVVKELPLTPTNKLDVKRLLQEYAALDQKSLNFAYRQANSSFKQSKTSQHQLDHNVAALIASFTKIPISDISPDMSIYELGLDSVSVVLLSSLFQKHGYSLATPLQLQSDNYLYRISENLTASHGPSHPAQKMNRIQVDCSPGIKKLISIGLFNKVERITPCLPLVEGILFEFEKSKRGTYWTGVNLSFPNEQLKRKFLNLFNQTYKSYEVLRSSFIQIDGVYYQVFWKGNAISTVSRNLENEFIVYKPFELITKQKVNITLRIFHGVFDGWSLNLLLHDYDRLLNGDTPIERPSYSKTVETILSSVDEQSSRQFYSKYSSPLILPRLELESQEGIAYSQTLHVSFLKLETVRRKVLQCSQQVFFLASWAFFINSLSTCSSFGLIIGGRTGFDDSRLKVPGPLFNTVCFMVPDAKDIAFSDFVKRCQEHLTLLSTHQYVALKNVKKWLRTGTLFNMLFSFLDKSSDPEFKSFKVKTDSGRIDVPFAVEIERLQRSRYRIHLTSKYLRFNGHKIVDIINEYEAFLSRILVNPLLIMDSPEPIVASTTNTSKSGTQIDSSPLLRKIIQLLDVRYSVPSEAFFNSSTIYEFGMDSIDLIWLSSQLSSNGIGKLDIAKFVEDPKFGNLLNCITSDSQVFTTKAVNAYSKLKNSNEFATLQKTYELVYPATYLQAGILLESLQEQSSYMNSALFSLMKGVNLYQLKKAWLSLISSNPIFCTKFYILQKPVEQIRVLQTIVSSTDDLVHLIKGISSDEVLSFYGKLRSRSIQELKPLDVVPFQVWIIETNKQSYMSVHIHHVLYDGWSLSLMYQELSNRYMNIEVQKRLPYSNYIEATYNKCLNASMWQSFFENLTMPKTVFSVSSNELKKDEFVSVVDISKITFFAKSQGVSPQTLFYYIWGHFLSKYKGEDPVFHTIMSGRTQTNGAETVMGLCMNTLPLRVFFKNSLHDSLLALQHLYNCVSANSFTPLTYIHTYCQQLRDVEVDTLFICQHSPLERSEISPPWKLLQEDSKINYPLAVEVDISDNHLYWRSTSRTNDLFRFDLLQHLDSLLLKLVQGDLELPVFSPENTFTNKGIKFVTNDVRSLVLSTFNNVKECFFNVIHDDVVNTECLVFYICFSEKLYNAGEISEKLTKLINEFSKTVRLSFPQGLIPDIIIPFDDNLTKQMKDSKFRECFYHQITPLKRHQLASLTRPKDSPVQGQIIKILSETTGIQENDIKPSSSIFELGLDSVSAIKISAQMRHSGFDVSVADIVKHPSAERLASFLTERTMLQSHNAEAANLNNFKFDIQRVAQLLDVDEREIQKVLPVSAGQLFALSSWLATNKREFCSIFVYDLINIDDFGQLKHAWKELVETTDILRTSFLRPESSNDNVLQVVLNTSKTNNLVELAFASKSQFLDYLKSFDINMTLKTPFKPFLCKTNDNLFLAFYIHHALYDAWSLFLLIQKLLDLYNRRETRTSGSAQGEFLSLISDSSMQKEQQAYWNNYLKGSVSARFNSQTDKKERVKLFCEHVTSISAVKARCIKLNVSFPSYCFATFAKVMSTYLRQKDFTFGIYVSGRNVNVKNIENTIFPTFNVIPLRFTNTDDSISQMAKTAHEFLISTNGVLQQMPLTHLPIAGLLNVTMNFLATPDGGEEDATGAIVKHVESIRPSIKSSTTSLNDMIKPLNISPQLDFEVKLDGEYLNLGLFCHPGVLDSKQAKCFIEGFVCTLHSEV</sequence>
<dbReference type="Gene3D" id="1.10.1200.10">
    <property type="entry name" value="ACP-like"/>
    <property type="match status" value="2"/>
</dbReference>
<feature type="domain" description="Carrier" evidence="5">
    <location>
        <begin position="2220"/>
        <end position="2296"/>
    </location>
</feature>
<dbReference type="SMART" id="SM00823">
    <property type="entry name" value="PKS_PP"/>
    <property type="match status" value="3"/>
</dbReference>
<dbReference type="GO" id="GO:0010106">
    <property type="term" value="P:cellular response to iron ion starvation"/>
    <property type="evidence" value="ECO:0007669"/>
    <property type="project" value="EnsemblFungi"/>
</dbReference>
<dbReference type="GO" id="GO:0031169">
    <property type="term" value="P:ferrichrome biosynthetic process"/>
    <property type="evidence" value="ECO:0007669"/>
    <property type="project" value="EnsemblFungi"/>
</dbReference>
<dbReference type="Proteomes" id="UP000001744">
    <property type="component" value="Unassembled WGS sequence"/>
</dbReference>
<dbReference type="PROSITE" id="PS00455">
    <property type="entry name" value="AMP_BINDING"/>
    <property type="match status" value="2"/>
</dbReference>
<dbReference type="SUPFAM" id="SSF47336">
    <property type="entry name" value="ACP-like"/>
    <property type="match status" value="3"/>
</dbReference>
<gene>
    <name evidence="7" type="primary">sib1</name>
    <name evidence="6" type="ORF">SJAG_04031</name>
</gene>
<organism evidence="6 8">
    <name type="scientific">Schizosaccharomyces japonicus (strain yFS275 / FY16936)</name>
    <name type="common">Fission yeast</name>
    <dbReference type="NCBI Taxonomy" id="402676"/>
    <lineage>
        <taxon>Eukaryota</taxon>
        <taxon>Fungi</taxon>
        <taxon>Dikarya</taxon>
        <taxon>Ascomycota</taxon>
        <taxon>Taphrinomycotina</taxon>
        <taxon>Schizosaccharomycetes</taxon>
        <taxon>Schizosaccharomycetales</taxon>
        <taxon>Schizosaccharomycetaceae</taxon>
        <taxon>Schizosaccharomyces</taxon>
    </lineage>
</organism>
<dbReference type="InterPro" id="IPR036736">
    <property type="entry name" value="ACP-like_sf"/>
</dbReference>
<dbReference type="Gene3D" id="3.30.300.30">
    <property type="match status" value="2"/>
</dbReference>
<dbReference type="PROSITE" id="PS50075">
    <property type="entry name" value="CARRIER"/>
    <property type="match status" value="2"/>
</dbReference>
<dbReference type="SUPFAM" id="SSF56801">
    <property type="entry name" value="Acetyl-CoA synthetase-like"/>
    <property type="match status" value="3"/>
</dbReference>
<dbReference type="Pfam" id="PF00501">
    <property type="entry name" value="AMP-binding"/>
    <property type="match status" value="2"/>
</dbReference>
<protein>
    <submittedName>
        <fullName evidence="6">Ferrichrome synthetase Sib1</fullName>
    </submittedName>
</protein>
<dbReference type="InterPro" id="IPR000873">
    <property type="entry name" value="AMP-dep_synth/lig_dom"/>
</dbReference>
<comment type="similarity">
    <text evidence="4">Belongs to the NRP synthetase family.</text>
</comment>
<dbReference type="InterPro" id="IPR023213">
    <property type="entry name" value="CAT-like_dom_sf"/>
</dbReference>
<dbReference type="Pfam" id="PF00668">
    <property type="entry name" value="Condensation"/>
    <property type="match status" value="6"/>
</dbReference>
<dbReference type="InterPro" id="IPR006162">
    <property type="entry name" value="Ppantetheine_attach_site"/>
</dbReference>
<keyword evidence="8" id="KW-1185">Reference proteome</keyword>
<dbReference type="GeneID" id="7047555"/>
<dbReference type="EMBL" id="KE651167">
    <property type="protein sequence ID" value="EEB08860.1"/>
    <property type="molecule type" value="Genomic_DNA"/>
</dbReference>
<dbReference type="OMA" id="HHIVTEG"/>
<dbReference type="JaponicusDB" id="SJAG_04031">
    <property type="gene designation" value="sib1"/>
</dbReference>
<dbReference type="Pfam" id="PF00550">
    <property type="entry name" value="PP-binding"/>
    <property type="match status" value="3"/>
</dbReference>
<dbReference type="CDD" id="cd05918">
    <property type="entry name" value="A_NRPS_SidN3_like"/>
    <property type="match status" value="1"/>
</dbReference>
<evidence type="ECO:0000259" key="5">
    <source>
        <dbReference type="PROSITE" id="PS50075"/>
    </source>
</evidence>
<accession>B6K5Q6</accession>
<dbReference type="InterPro" id="IPR001242">
    <property type="entry name" value="Condensation_dom"/>
</dbReference>
<evidence type="ECO:0000256" key="3">
    <source>
        <dbReference type="ARBA" id="ARBA00022598"/>
    </source>
</evidence>
<dbReference type="Gene3D" id="3.30.559.10">
    <property type="entry name" value="Chloramphenicol acetyltransferase-like domain"/>
    <property type="match status" value="6"/>
</dbReference>
<dbReference type="RefSeq" id="XP_002175153.1">
    <property type="nucleotide sequence ID" value="XM_002175117.2"/>
</dbReference>
<dbReference type="OrthoDB" id="416786at2759"/>
<dbReference type="FunFam" id="3.40.50.12780:FF:000024">
    <property type="entry name" value="Nonribosomal siderophore peptide synthase SidC"/>
    <property type="match status" value="1"/>
</dbReference>
<dbReference type="GO" id="GO:0016874">
    <property type="term" value="F:ligase activity"/>
    <property type="evidence" value="ECO:0007669"/>
    <property type="project" value="UniProtKB-KW"/>
</dbReference>
<dbReference type="HOGENOM" id="CLU_000092_2_0_1"/>
<dbReference type="SUPFAM" id="SSF52777">
    <property type="entry name" value="CoA-dependent acyltransferases"/>
    <property type="match status" value="12"/>
</dbReference>
<keyword evidence="1" id="KW-0596">Phosphopantetheine</keyword>
<keyword evidence="3" id="KW-0436">Ligase</keyword>
<dbReference type="GO" id="GO:0031177">
    <property type="term" value="F:phosphopantetheine binding"/>
    <property type="evidence" value="ECO:0007669"/>
    <property type="project" value="InterPro"/>
</dbReference>
<reference evidence="6 8" key="1">
    <citation type="journal article" date="2011" name="Science">
        <title>Comparative functional genomics of the fission yeasts.</title>
        <authorList>
            <person name="Rhind N."/>
            <person name="Chen Z."/>
            <person name="Yassour M."/>
            <person name="Thompson D.A."/>
            <person name="Haas B.J."/>
            <person name="Habib N."/>
            <person name="Wapinski I."/>
            <person name="Roy S."/>
            <person name="Lin M.F."/>
            <person name="Heiman D.I."/>
            <person name="Young S.K."/>
            <person name="Furuya K."/>
            <person name="Guo Y."/>
            <person name="Pidoux A."/>
            <person name="Chen H.M."/>
            <person name="Robbertse B."/>
            <person name="Goldberg J.M."/>
            <person name="Aoki K."/>
            <person name="Bayne E.H."/>
            <person name="Berlin A.M."/>
            <person name="Desjardins C.A."/>
            <person name="Dobbs E."/>
            <person name="Dukaj L."/>
            <person name="Fan L."/>
            <person name="FitzGerald M.G."/>
            <person name="French C."/>
            <person name="Gujja S."/>
            <person name="Hansen K."/>
            <person name="Keifenheim D."/>
            <person name="Levin J.Z."/>
            <person name="Mosher R.A."/>
            <person name="Mueller C.A."/>
            <person name="Pfiffner J."/>
            <person name="Priest M."/>
            <person name="Russ C."/>
            <person name="Smialowska A."/>
            <person name="Swoboda P."/>
            <person name="Sykes S.M."/>
            <person name="Vaughn M."/>
            <person name="Vengrova S."/>
            <person name="Yoder R."/>
            <person name="Zeng Q."/>
            <person name="Allshire R."/>
            <person name="Baulcombe D."/>
            <person name="Birren B.W."/>
            <person name="Brown W."/>
            <person name="Ekwall K."/>
            <person name="Kellis M."/>
            <person name="Leatherwood J."/>
            <person name="Levin H."/>
            <person name="Margalit H."/>
            <person name="Martienssen R."/>
            <person name="Nieduszynski C.A."/>
            <person name="Spatafora J.W."/>
            <person name="Friedman N."/>
            <person name="Dalgaard J.Z."/>
            <person name="Baumann P."/>
            <person name="Niki H."/>
            <person name="Regev A."/>
            <person name="Nusbaum C."/>
        </authorList>
    </citation>
    <scope>NUCLEOTIDE SEQUENCE [LARGE SCALE GENOMIC DNA]</scope>
    <source>
        <strain evidence="8">yFS275 / FY16936</strain>
    </source>
</reference>
<feature type="domain" description="Carrier" evidence="5">
    <location>
        <begin position="4447"/>
        <end position="4523"/>
    </location>
</feature>
<proteinExistence type="inferred from homology"/>
<dbReference type="InterPro" id="IPR020806">
    <property type="entry name" value="PKS_PP-bd"/>
</dbReference>
<dbReference type="InterPro" id="IPR009081">
    <property type="entry name" value="PP-bd_ACP"/>
</dbReference>
<keyword evidence="2" id="KW-0597">Phosphoprotein</keyword>